<dbReference type="AlphaFoldDB" id="A0A9D5C290"/>
<reference evidence="2" key="1">
    <citation type="submission" date="2021-03" db="EMBL/GenBank/DDBJ databases">
        <authorList>
            <person name="Li Z."/>
            <person name="Yang C."/>
        </authorList>
    </citation>
    <scope>NUCLEOTIDE SEQUENCE</scope>
    <source>
        <strain evidence="2">Dzin_1.0</strain>
        <tissue evidence="2">Leaf</tissue>
    </source>
</reference>
<dbReference type="Proteomes" id="UP001085076">
    <property type="component" value="Miscellaneous, Linkage group lg08"/>
</dbReference>
<evidence type="ECO:0000313" key="3">
    <source>
        <dbReference type="Proteomes" id="UP001085076"/>
    </source>
</evidence>
<feature type="compositionally biased region" description="Basic and acidic residues" evidence="1">
    <location>
        <begin position="23"/>
        <end position="35"/>
    </location>
</feature>
<accession>A0A9D5C290</accession>
<organism evidence="2 3">
    <name type="scientific">Dioscorea zingiberensis</name>
    <dbReference type="NCBI Taxonomy" id="325984"/>
    <lineage>
        <taxon>Eukaryota</taxon>
        <taxon>Viridiplantae</taxon>
        <taxon>Streptophyta</taxon>
        <taxon>Embryophyta</taxon>
        <taxon>Tracheophyta</taxon>
        <taxon>Spermatophyta</taxon>
        <taxon>Magnoliopsida</taxon>
        <taxon>Liliopsida</taxon>
        <taxon>Dioscoreales</taxon>
        <taxon>Dioscoreaceae</taxon>
        <taxon>Dioscorea</taxon>
    </lineage>
</organism>
<sequence length="220" mass="24823">MTRYPYLKKSPPNTCPLLNPVSSREDDKSKNEGPHTSDGPPSEEFIENMASKYQELFGLQTNYNHAGRRKEVDERLDWFLSPPKTCVLMEPSDEKKIPTPANVVVLATPIWNGFEGTIREGNKVGENTLKRELWTKFEAATSSELQFNDPTFQNTAKKGFLDMLEEALQLVEKEMTTLKDVKELGNSAQKAIQKDVSDGANEDVHYSIHEKPVLDPIPTV</sequence>
<name>A0A9D5C290_9LILI</name>
<gene>
    <name evidence="2" type="ORF">J5N97_025920</name>
</gene>
<comment type="caution">
    <text evidence="2">The sequence shown here is derived from an EMBL/GenBank/DDBJ whole genome shotgun (WGS) entry which is preliminary data.</text>
</comment>
<dbReference type="EMBL" id="JAGGNH010000008">
    <property type="protein sequence ID" value="KAJ0964782.1"/>
    <property type="molecule type" value="Genomic_DNA"/>
</dbReference>
<reference evidence="2" key="2">
    <citation type="journal article" date="2022" name="Hortic Res">
        <title>The genome of Dioscorea zingiberensis sheds light on the biosynthesis, origin and evolution of the medicinally important diosgenin saponins.</title>
        <authorList>
            <person name="Li Y."/>
            <person name="Tan C."/>
            <person name="Li Z."/>
            <person name="Guo J."/>
            <person name="Li S."/>
            <person name="Chen X."/>
            <person name="Wang C."/>
            <person name="Dai X."/>
            <person name="Yang H."/>
            <person name="Song W."/>
            <person name="Hou L."/>
            <person name="Xu J."/>
            <person name="Tong Z."/>
            <person name="Xu A."/>
            <person name="Yuan X."/>
            <person name="Wang W."/>
            <person name="Yang Q."/>
            <person name="Chen L."/>
            <person name="Sun Z."/>
            <person name="Wang K."/>
            <person name="Pan B."/>
            <person name="Chen J."/>
            <person name="Bao Y."/>
            <person name="Liu F."/>
            <person name="Qi X."/>
            <person name="Gang D.R."/>
            <person name="Wen J."/>
            <person name="Li J."/>
        </authorList>
    </citation>
    <scope>NUCLEOTIDE SEQUENCE</scope>
    <source>
        <strain evidence="2">Dzin_1.0</strain>
    </source>
</reference>
<protein>
    <submittedName>
        <fullName evidence="2">Uncharacterized protein</fullName>
    </submittedName>
</protein>
<evidence type="ECO:0000256" key="1">
    <source>
        <dbReference type="SAM" id="MobiDB-lite"/>
    </source>
</evidence>
<dbReference type="PANTHER" id="PTHR37238">
    <property type="entry name" value="OS05G0532500 PROTEIN"/>
    <property type="match status" value="1"/>
</dbReference>
<dbReference type="PANTHER" id="PTHR37238:SF1">
    <property type="entry name" value="OS05G0532500 PROTEIN"/>
    <property type="match status" value="1"/>
</dbReference>
<feature type="region of interest" description="Disordered" evidence="1">
    <location>
        <begin position="1"/>
        <end position="44"/>
    </location>
</feature>
<proteinExistence type="predicted"/>
<dbReference type="OrthoDB" id="1933187at2759"/>
<evidence type="ECO:0000313" key="2">
    <source>
        <dbReference type="EMBL" id="KAJ0964782.1"/>
    </source>
</evidence>
<keyword evidence="3" id="KW-1185">Reference proteome</keyword>